<dbReference type="Proteomes" id="UP000805193">
    <property type="component" value="Unassembled WGS sequence"/>
</dbReference>
<dbReference type="EMBL" id="JABSTQ010003496">
    <property type="protein sequence ID" value="KAG0443392.1"/>
    <property type="molecule type" value="Genomic_DNA"/>
</dbReference>
<organism evidence="1 2">
    <name type="scientific">Ixodes persulcatus</name>
    <name type="common">Taiga tick</name>
    <dbReference type="NCBI Taxonomy" id="34615"/>
    <lineage>
        <taxon>Eukaryota</taxon>
        <taxon>Metazoa</taxon>
        <taxon>Ecdysozoa</taxon>
        <taxon>Arthropoda</taxon>
        <taxon>Chelicerata</taxon>
        <taxon>Arachnida</taxon>
        <taxon>Acari</taxon>
        <taxon>Parasitiformes</taxon>
        <taxon>Ixodida</taxon>
        <taxon>Ixodoidea</taxon>
        <taxon>Ixodidae</taxon>
        <taxon>Ixodinae</taxon>
        <taxon>Ixodes</taxon>
    </lineage>
</organism>
<comment type="caution">
    <text evidence="1">The sequence shown here is derived from an EMBL/GenBank/DDBJ whole genome shotgun (WGS) entry which is preliminary data.</text>
</comment>
<keyword evidence="2" id="KW-1185">Reference proteome</keyword>
<evidence type="ECO:0000313" key="2">
    <source>
        <dbReference type="Proteomes" id="UP000805193"/>
    </source>
</evidence>
<proteinExistence type="predicted"/>
<evidence type="ECO:0000313" key="1">
    <source>
        <dbReference type="EMBL" id="KAG0443392.1"/>
    </source>
</evidence>
<sequence>MEVVKVQGEPISPEEYTRDNVWNEYHRKTKNTDLEGKRSQGGDVSRAEGAKNVREGRKAPRKPRRKGPKEPELPRDDIKIIMMPRNGLDLRKCRPAKILNRVRKAGGLEASQTEDDVLRINVLRDRIHEIRTYVALPEGSAKGVIHNVPSEATEQDIMESLIQRQSPSILSGLRSGTTNSVLIIFEDEKVPFHVY</sequence>
<gene>
    <name evidence="1" type="ORF">HPB47_014970</name>
</gene>
<accession>A0AC60QUP4</accession>
<reference evidence="1 2" key="1">
    <citation type="journal article" date="2020" name="Cell">
        <title>Large-Scale Comparative Analyses of Tick Genomes Elucidate Their Genetic Diversity and Vector Capacities.</title>
        <authorList>
            <consortium name="Tick Genome and Microbiome Consortium (TIGMIC)"/>
            <person name="Jia N."/>
            <person name="Wang J."/>
            <person name="Shi W."/>
            <person name="Du L."/>
            <person name="Sun Y."/>
            <person name="Zhan W."/>
            <person name="Jiang J.F."/>
            <person name="Wang Q."/>
            <person name="Zhang B."/>
            <person name="Ji P."/>
            <person name="Bell-Sakyi L."/>
            <person name="Cui X.M."/>
            <person name="Yuan T.T."/>
            <person name="Jiang B.G."/>
            <person name="Yang W.F."/>
            <person name="Lam T.T."/>
            <person name="Chang Q.C."/>
            <person name="Ding S.J."/>
            <person name="Wang X.J."/>
            <person name="Zhu J.G."/>
            <person name="Ruan X.D."/>
            <person name="Zhao L."/>
            <person name="Wei J.T."/>
            <person name="Ye R.Z."/>
            <person name="Que T.C."/>
            <person name="Du C.H."/>
            <person name="Zhou Y.H."/>
            <person name="Cheng J.X."/>
            <person name="Dai P.F."/>
            <person name="Guo W.B."/>
            <person name="Han X.H."/>
            <person name="Huang E.J."/>
            <person name="Li L.F."/>
            <person name="Wei W."/>
            <person name="Gao Y.C."/>
            <person name="Liu J.Z."/>
            <person name="Shao H.Z."/>
            <person name="Wang X."/>
            <person name="Wang C.C."/>
            <person name="Yang T.C."/>
            <person name="Huo Q.B."/>
            <person name="Li W."/>
            <person name="Chen H.Y."/>
            <person name="Chen S.E."/>
            <person name="Zhou L.G."/>
            <person name="Ni X.B."/>
            <person name="Tian J.H."/>
            <person name="Sheng Y."/>
            <person name="Liu T."/>
            <person name="Pan Y.S."/>
            <person name="Xia L.Y."/>
            <person name="Li J."/>
            <person name="Zhao F."/>
            <person name="Cao W.C."/>
        </authorList>
    </citation>
    <scope>NUCLEOTIDE SEQUENCE [LARGE SCALE GENOMIC DNA]</scope>
    <source>
        <strain evidence="1">Iper-2018</strain>
    </source>
</reference>
<name>A0AC60QUP4_IXOPE</name>
<protein>
    <submittedName>
        <fullName evidence="1">Uncharacterized protein</fullName>
    </submittedName>
</protein>